<comment type="caution">
    <text evidence="9">The sequence shown here is derived from an EMBL/GenBank/DDBJ whole genome shotgun (WGS) entry which is preliminary data.</text>
</comment>
<evidence type="ECO:0000256" key="2">
    <source>
        <dbReference type="ARBA" id="ARBA00022448"/>
    </source>
</evidence>
<dbReference type="EMBL" id="JSYZ01000025">
    <property type="protein sequence ID" value="KPA87916.1"/>
    <property type="molecule type" value="Genomic_DNA"/>
</dbReference>
<comment type="subcellular location">
    <subcellularLocation>
        <location evidence="1 7">Cell membrane</location>
        <topology evidence="1 7">Multi-pass membrane protein</topology>
    </subcellularLocation>
</comment>
<evidence type="ECO:0000256" key="6">
    <source>
        <dbReference type="ARBA" id="ARBA00023136"/>
    </source>
</evidence>
<feature type="transmembrane region" description="Helical" evidence="7">
    <location>
        <begin position="153"/>
        <end position="170"/>
    </location>
</feature>
<dbReference type="AlphaFoldDB" id="A0A0N0VIN1"/>
<dbReference type="InterPro" id="IPR000515">
    <property type="entry name" value="MetI-like"/>
</dbReference>
<evidence type="ECO:0000256" key="1">
    <source>
        <dbReference type="ARBA" id="ARBA00004651"/>
    </source>
</evidence>
<dbReference type="PANTHER" id="PTHR30183">
    <property type="entry name" value="MOLYBDENUM TRANSPORT SYSTEM PERMEASE PROTEIN MODB"/>
    <property type="match status" value="1"/>
</dbReference>
<evidence type="ECO:0000256" key="4">
    <source>
        <dbReference type="ARBA" id="ARBA00022692"/>
    </source>
</evidence>
<dbReference type="SUPFAM" id="SSF161098">
    <property type="entry name" value="MetI-like"/>
    <property type="match status" value="1"/>
</dbReference>
<dbReference type="Pfam" id="PF00528">
    <property type="entry name" value="BPD_transp_1"/>
    <property type="match status" value="1"/>
</dbReference>
<dbReference type="InterPro" id="IPR035906">
    <property type="entry name" value="MetI-like_sf"/>
</dbReference>
<evidence type="ECO:0000313" key="10">
    <source>
        <dbReference type="Proteomes" id="UP000037931"/>
    </source>
</evidence>
<feature type="transmembrane region" description="Helical" evidence="7">
    <location>
        <begin position="112"/>
        <end position="133"/>
    </location>
</feature>
<keyword evidence="2 7" id="KW-0813">Transport</keyword>
<keyword evidence="5 7" id="KW-1133">Transmembrane helix</keyword>
<feature type="transmembrane region" description="Helical" evidence="7">
    <location>
        <begin position="21"/>
        <end position="42"/>
    </location>
</feature>
<evidence type="ECO:0000313" key="9">
    <source>
        <dbReference type="EMBL" id="KPA87916.1"/>
    </source>
</evidence>
<gene>
    <name evidence="9" type="ORF">PF66_05493</name>
</gene>
<proteinExistence type="inferred from homology"/>
<feature type="transmembrane region" description="Helical" evidence="7">
    <location>
        <begin position="214"/>
        <end position="234"/>
    </location>
</feature>
<dbReference type="PROSITE" id="PS50928">
    <property type="entry name" value="ABC_TM1"/>
    <property type="match status" value="1"/>
</dbReference>
<dbReference type="Proteomes" id="UP000037931">
    <property type="component" value="Unassembled WGS sequence"/>
</dbReference>
<dbReference type="PATRIC" id="fig|50340.43.peg.3207"/>
<keyword evidence="3" id="KW-1003">Cell membrane</keyword>
<evidence type="ECO:0000259" key="8">
    <source>
        <dbReference type="PROSITE" id="PS50928"/>
    </source>
</evidence>
<evidence type="ECO:0000256" key="5">
    <source>
        <dbReference type="ARBA" id="ARBA00022989"/>
    </source>
</evidence>
<dbReference type="OrthoDB" id="7056428at2"/>
<accession>A0A0N0VIN1</accession>
<dbReference type="STRING" id="50340.PF66_05493"/>
<sequence length="289" mass="30778">MSRVLDDHLTARPRGWPRLRLSAAATWPLAPAMALLLAFWLLPLAHLVLLGAKDRDAGGSGYWQVLSSAQYLGSLLQTVLLALVTTLAALLVGGISGVFLARQRFFGRSLLVALLTFPLAFPGVVVGFLVILLAGRQGLFAQLGLHLAGERWIFAYSLTGLFLGYLYFSIPRVILTVMAACESLDHSLEEAARSLGAGLWQVVRDVIVPGLAPALVSCGAICFATAMGAFGTAFTLGTRLNVTPVAIYNVFTNYANFAVAAALSVVLGGVTWLLLLLARRWVKPSGSVL</sequence>
<evidence type="ECO:0000256" key="7">
    <source>
        <dbReference type="RuleBase" id="RU363032"/>
    </source>
</evidence>
<name>A0A0N0VIN1_9PSED</name>
<feature type="domain" description="ABC transmembrane type-1" evidence="8">
    <location>
        <begin position="75"/>
        <end position="278"/>
    </location>
</feature>
<feature type="transmembrane region" description="Helical" evidence="7">
    <location>
        <begin position="254"/>
        <end position="277"/>
    </location>
</feature>
<reference evidence="9 10" key="1">
    <citation type="journal article" date="2015" name="PLoS ONE">
        <title>Rice-Infecting Pseudomonas Genomes Are Highly Accessorized and Harbor Multiple Putative Virulence Mechanisms to Cause Sheath Brown Rot.</title>
        <authorList>
            <person name="Quibod I.L."/>
            <person name="Grande G."/>
            <person name="Oreiro E.G."/>
            <person name="Borja F.N."/>
            <person name="Dossa G.S."/>
            <person name="Mauleon R."/>
            <person name="Cruz C.V."/>
            <person name="Oliva R."/>
        </authorList>
    </citation>
    <scope>NUCLEOTIDE SEQUENCE [LARGE SCALE GENOMIC DNA]</scope>
    <source>
        <strain evidence="9 10">IRRI 6609</strain>
    </source>
</reference>
<dbReference type="CDD" id="cd06261">
    <property type="entry name" value="TM_PBP2"/>
    <property type="match status" value="1"/>
</dbReference>
<dbReference type="GO" id="GO:0005886">
    <property type="term" value="C:plasma membrane"/>
    <property type="evidence" value="ECO:0007669"/>
    <property type="project" value="UniProtKB-SubCell"/>
</dbReference>
<dbReference type="GO" id="GO:0055085">
    <property type="term" value="P:transmembrane transport"/>
    <property type="evidence" value="ECO:0007669"/>
    <property type="project" value="InterPro"/>
</dbReference>
<keyword evidence="4 7" id="KW-0812">Transmembrane</keyword>
<protein>
    <submittedName>
        <fullName evidence="9">ABC-type sulfate transport system, permease component</fullName>
    </submittedName>
</protein>
<organism evidence="9 10">
    <name type="scientific">Pseudomonas asplenii</name>
    <dbReference type="NCBI Taxonomy" id="53407"/>
    <lineage>
        <taxon>Bacteria</taxon>
        <taxon>Pseudomonadati</taxon>
        <taxon>Pseudomonadota</taxon>
        <taxon>Gammaproteobacteria</taxon>
        <taxon>Pseudomonadales</taxon>
        <taxon>Pseudomonadaceae</taxon>
        <taxon>Pseudomonas</taxon>
    </lineage>
</organism>
<keyword evidence="10" id="KW-1185">Reference proteome</keyword>
<evidence type="ECO:0000256" key="3">
    <source>
        <dbReference type="ARBA" id="ARBA00022475"/>
    </source>
</evidence>
<feature type="transmembrane region" description="Helical" evidence="7">
    <location>
        <begin position="75"/>
        <end position="100"/>
    </location>
</feature>
<comment type="similarity">
    <text evidence="7">Belongs to the binding-protein-dependent transport system permease family.</text>
</comment>
<dbReference type="Gene3D" id="1.10.3720.10">
    <property type="entry name" value="MetI-like"/>
    <property type="match status" value="1"/>
</dbReference>
<dbReference type="PANTHER" id="PTHR30183:SF3">
    <property type="entry name" value="MOLYBDENUM TRANSPORT SYSTEM PERMEASE PROTEIN MODB"/>
    <property type="match status" value="1"/>
</dbReference>
<keyword evidence="6 7" id="KW-0472">Membrane</keyword>